<keyword evidence="5" id="KW-1185">Reference proteome</keyword>
<dbReference type="InterPro" id="IPR050468">
    <property type="entry name" value="Cuticle_Struct_Prot"/>
</dbReference>
<gene>
    <name evidence="4" type="primary">100115132</name>
</gene>
<dbReference type="EnsemblMetazoa" id="XM_008216223">
    <property type="protein sequence ID" value="XP_008214445"/>
    <property type="gene ID" value="GeneID_100115132"/>
</dbReference>
<dbReference type="PROSITE" id="PS00233">
    <property type="entry name" value="CHIT_BIND_RR_1"/>
    <property type="match status" value="1"/>
</dbReference>
<dbReference type="PANTHER" id="PTHR10380:SF173">
    <property type="entry name" value="CUTICULAR PROTEIN 47EF, ISOFORM C-RELATED"/>
    <property type="match status" value="1"/>
</dbReference>
<evidence type="ECO:0000313" key="5">
    <source>
        <dbReference type="Proteomes" id="UP000002358"/>
    </source>
</evidence>
<reference evidence="4" key="1">
    <citation type="submission" date="2021-01" db="UniProtKB">
        <authorList>
            <consortium name="EnsemblMetazoa"/>
        </authorList>
    </citation>
    <scope>IDENTIFICATION</scope>
</reference>
<dbReference type="PROSITE" id="PS51155">
    <property type="entry name" value="CHIT_BIND_RR_2"/>
    <property type="match status" value="1"/>
</dbReference>
<name>A0A7M7HF16_NASVI</name>
<organism evidence="4 5">
    <name type="scientific">Nasonia vitripennis</name>
    <name type="common">Parasitic wasp</name>
    <dbReference type="NCBI Taxonomy" id="7425"/>
    <lineage>
        <taxon>Eukaryota</taxon>
        <taxon>Metazoa</taxon>
        <taxon>Ecdysozoa</taxon>
        <taxon>Arthropoda</taxon>
        <taxon>Hexapoda</taxon>
        <taxon>Insecta</taxon>
        <taxon>Pterygota</taxon>
        <taxon>Neoptera</taxon>
        <taxon>Endopterygota</taxon>
        <taxon>Hymenoptera</taxon>
        <taxon>Apocrita</taxon>
        <taxon>Proctotrupomorpha</taxon>
        <taxon>Chalcidoidea</taxon>
        <taxon>Pteromalidae</taxon>
        <taxon>Pteromalinae</taxon>
        <taxon>Nasonia</taxon>
    </lineage>
</organism>
<dbReference type="GO" id="GO:0062129">
    <property type="term" value="C:chitin-based extracellular matrix"/>
    <property type="evidence" value="ECO:0007669"/>
    <property type="project" value="TreeGrafter"/>
</dbReference>
<evidence type="ECO:0000256" key="1">
    <source>
        <dbReference type="ARBA" id="ARBA00022460"/>
    </source>
</evidence>
<dbReference type="PANTHER" id="PTHR10380">
    <property type="entry name" value="CUTICLE PROTEIN"/>
    <property type="match status" value="1"/>
</dbReference>
<dbReference type="InterPro" id="IPR000618">
    <property type="entry name" value="Insect_cuticle"/>
</dbReference>
<evidence type="ECO:0000256" key="2">
    <source>
        <dbReference type="PROSITE-ProRule" id="PRU00497"/>
    </source>
</evidence>
<proteinExistence type="predicted"/>
<evidence type="ECO:0000256" key="3">
    <source>
        <dbReference type="SAM" id="MobiDB-lite"/>
    </source>
</evidence>
<sequence length="229" mass="25105">MTAVDISPIPTAAASLFHDKHIFEMLAFGVLLLAAAALAAPAEQVATLHDHQHQQQVGRNFPPSFQAAQTHAQKPTDVQHHHQPQSGARHRQNVPNVESVASSRSARIIKQDMEVNPDGSHFNVWSSDNGIDVQEQSVVQQVEDVAVPVSQGEISYVDHEGNQYHLTYVADQFGFRAKGDHLPTPPPLPAGIARGLEYIKAHPYVEPETADHKASQNFHQEGRPVVVDN</sequence>
<dbReference type="OrthoDB" id="6493579at2759"/>
<dbReference type="InterPro" id="IPR031311">
    <property type="entry name" value="CHIT_BIND_RR_consensus"/>
</dbReference>
<protein>
    <submittedName>
        <fullName evidence="4">Uncharacterized protein</fullName>
    </submittedName>
</protein>
<dbReference type="AlphaFoldDB" id="A0A7M7HF16"/>
<dbReference type="InParanoid" id="A0A7M7HF16"/>
<feature type="compositionally biased region" description="Polar residues" evidence="3">
    <location>
        <begin position="93"/>
        <end position="103"/>
    </location>
</feature>
<dbReference type="Pfam" id="PF00379">
    <property type="entry name" value="Chitin_bind_4"/>
    <property type="match status" value="1"/>
</dbReference>
<accession>A0A7M7HF16</accession>
<evidence type="ECO:0000313" key="4">
    <source>
        <dbReference type="EnsemblMetazoa" id="XP_008214445"/>
    </source>
</evidence>
<feature type="region of interest" description="Disordered" evidence="3">
    <location>
        <begin position="67"/>
        <end position="103"/>
    </location>
</feature>
<dbReference type="Proteomes" id="UP000002358">
    <property type="component" value="Chromosome 3"/>
</dbReference>
<feature type="region of interest" description="Disordered" evidence="3">
    <location>
        <begin position="208"/>
        <end position="229"/>
    </location>
</feature>
<dbReference type="GO" id="GO:0008010">
    <property type="term" value="F:structural constituent of chitin-based larval cuticle"/>
    <property type="evidence" value="ECO:0007669"/>
    <property type="project" value="TreeGrafter"/>
</dbReference>
<keyword evidence="1 2" id="KW-0193">Cuticle</keyword>